<feature type="compositionally biased region" description="Polar residues" evidence="1">
    <location>
        <begin position="38"/>
        <end position="51"/>
    </location>
</feature>
<proteinExistence type="predicted"/>
<name>A0A8H5FLX2_9AGAR</name>
<dbReference type="EMBL" id="JAACJK010000002">
    <property type="protein sequence ID" value="KAF5341173.1"/>
    <property type="molecule type" value="Genomic_DNA"/>
</dbReference>
<evidence type="ECO:0000313" key="3">
    <source>
        <dbReference type="EMBL" id="KAF5341173.1"/>
    </source>
</evidence>
<dbReference type="Gene3D" id="1.10.510.10">
    <property type="entry name" value="Transferase(Phosphotransferase) domain 1"/>
    <property type="match status" value="1"/>
</dbReference>
<dbReference type="SUPFAM" id="SSF56112">
    <property type="entry name" value="Protein kinase-like (PK-like)"/>
    <property type="match status" value="1"/>
</dbReference>
<dbReference type="OrthoDB" id="5584477at2759"/>
<accession>A0A8H5FLX2</accession>
<dbReference type="InterPro" id="IPR011009">
    <property type="entry name" value="Kinase-like_dom_sf"/>
</dbReference>
<protein>
    <recommendedName>
        <fullName evidence="2">Fungal-type protein kinase domain-containing protein</fullName>
    </recommendedName>
</protein>
<feature type="compositionally biased region" description="Polar residues" evidence="1">
    <location>
        <begin position="1"/>
        <end position="26"/>
    </location>
</feature>
<evidence type="ECO:0000259" key="2">
    <source>
        <dbReference type="Pfam" id="PF17667"/>
    </source>
</evidence>
<feature type="compositionally biased region" description="Polar residues" evidence="1">
    <location>
        <begin position="59"/>
        <end position="68"/>
    </location>
</feature>
<organism evidence="3 4">
    <name type="scientific">Ephemerocybe angulata</name>
    <dbReference type="NCBI Taxonomy" id="980116"/>
    <lineage>
        <taxon>Eukaryota</taxon>
        <taxon>Fungi</taxon>
        <taxon>Dikarya</taxon>
        <taxon>Basidiomycota</taxon>
        <taxon>Agaricomycotina</taxon>
        <taxon>Agaricomycetes</taxon>
        <taxon>Agaricomycetidae</taxon>
        <taxon>Agaricales</taxon>
        <taxon>Agaricineae</taxon>
        <taxon>Psathyrellaceae</taxon>
        <taxon>Ephemerocybe</taxon>
    </lineage>
</organism>
<dbReference type="Pfam" id="PF17667">
    <property type="entry name" value="Pkinase_fungal"/>
    <property type="match status" value="2"/>
</dbReference>
<feature type="region of interest" description="Disordered" evidence="1">
    <location>
        <begin position="1"/>
        <end position="117"/>
    </location>
</feature>
<dbReference type="InterPro" id="IPR040976">
    <property type="entry name" value="Pkinase_fungal"/>
</dbReference>
<evidence type="ECO:0000313" key="4">
    <source>
        <dbReference type="Proteomes" id="UP000541558"/>
    </source>
</evidence>
<feature type="domain" description="Fungal-type protein kinase" evidence="2">
    <location>
        <begin position="454"/>
        <end position="598"/>
    </location>
</feature>
<dbReference type="InterPro" id="IPR008266">
    <property type="entry name" value="Tyr_kinase_AS"/>
</dbReference>
<dbReference type="Proteomes" id="UP000541558">
    <property type="component" value="Unassembled WGS sequence"/>
</dbReference>
<feature type="region of interest" description="Disordered" evidence="1">
    <location>
        <begin position="742"/>
        <end position="762"/>
    </location>
</feature>
<dbReference type="AlphaFoldDB" id="A0A8H5FLX2"/>
<dbReference type="PROSITE" id="PS00109">
    <property type="entry name" value="PROTEIN_KINASE_TYR"/>
    <property type="match status" value="1"/>
</dbReference>
<sequence>MPTSRAETPDTQDQTNLQARSGQAQQFGDARPARYANAISQQKDGLSNLQRSSERPLTRSVTAANRGQQPAPAEQSATPSAPLGATSPQPNSHRAVPRSDTPPQTPKETRPAIDLETETIKTTLAAQRRAALSDLHELHTVEGYDLKSLYKNIASERIIDTFLAKSKLYDLKDRVWVDILASDSIEKVDLTSRFVGVIKTIIDELGHSKGTREVVDARNTKFWHLDDRTESSNPCMVIKATGPSFSLPHGGDGIGFDNVASLLDVKRDIEVCEDDADQLAVYNRQLFFHQLNRVFSRSLLFTETRVRLVHCDRSGGYKTVWINIHDDPHTFIRLVLGLSSPRESVLGLDTRVRWTLKNGVRISGTIATLDASGKKVKYPLAMDVPYFVKYSVRGTGTVCWTAKDKTGRHILIKDAWRTDAQVPEYTFLERAKGLSGVAQVLAVEDERAQTKTFRTSSFDFALPDFYNRIMCRVTMECYGAPLHKFTSQRQALAAIRDAIKGHWNLLKAGVLHRDVSIDNILLGEPGASVGRRGALIDLDTAISTGGGATACELTEVQAGTYLYQSLSIMRNGIDEEDLIRIPHDYLDDLESFFWVLCHLLHGFEGPAQPVRDSPVLAHFENPDAFDAAANKLFYLTLEGPTRRKVPLFWSEPCVALGESFRAYISDLTLAKIKCRCRSNSAVWPSLVQAIYKKVHYHYHDIIGLFDVALEKLDRLGEAPRLPPPAPQPSSPLAVFFPGAPAQKRKSDEDDEDTPAKRLHSSPSSISEWTLGILNEHLTIEGPALRALYKNVASKGMISVFLMVSVASRSCPTSSTG</sequence>
<dbReference type="PANTHER" id="PTHR38248">
    <property type="entry name" value="FUNK1 6"/>
    <property type="match status" value="1"/>
</dbReference>
<feature type="domain" description="Fungal-type protein kinase" evidence="2">
    <location>
        <begin position="257"/>
        <end position="446"/>
    </location>
</feature>
<gene>
    <name evidence="3" type="ORF">D9611_006065</name>
</gene>
<keyword evidence="4" id="KW-1185">Reference proteome</keyword>
<comment type="caution">
    <text evidence="3">The sequence shown here is derived from an EMBL/GenBank/DDBJ whole genome shotgun (WGS) entry which is preliminary data.</text>
</comment>
<dbReference type="PANTHER" id="PTHR38248:SF2">
    <property type="entry name" value="FUNK1 11"/>
    <property type="match status" value="1"/>
</dbReference>
<reference evidence="3 4" key="1">
    <citation type="journal article" date="2020" name="ISME J.">
        <title>Uncovering the hidden diversity of litter-decomposition mechanisms in mushroom-forming fungi.</title>
        <authorList>
            <person name="Floudas D."/>
            <person name="Bentzer J."/>
            <person name="Ahren D."/>
            <person name="Johansson T."/>
            <person name="Persson P."/>
            <person name="Tunlid A."/>
        </authorList>
    </citation>
    <scope>NUCLEOTIDE SEQUENCE [LARGE SCALE GENOMIC DNA]</scope>
    <source>
        <strain evidence="3 4">CBS 175.51</strain>
    </source>
</reference>
<evidence type="ECO:0000256" key="1">
    <source>
        <dbReference type="SAM" id="MobiDB-lite"/>
    </source>
</evidence>
<dbReference type="GO" id="GO:0004672">
    <property type="term" value="F:protein kinase activity"/>
    <property type="evidence" value="ECO:0007669"/>
    <property type="project" value="InterPro"/>
</dbReference>